<dbReference type="Proteomes" id="UP000271974">
    <property type="component" value="Unassembled WGS sequence"/>
</dbReference>
<keyword evidence="2" id="KW-0812">Transmembrane</keyword>
<feature type="transmembrane region" description="Helical" evidence="2">
    <location>
        <begin position="277"/>
        <end position="299"/>
    </location>
</feature>
<sequence length="300" mass="33028">MPVDPSVRLIRERDYEAIITCLDKELAEAKMPDNPLDYFVSLNFDADMLRSKSQVMCSNLTKHGEKLMWVECVCVPREPEPIISRCAREAASSLEVNPSQAQPSSVLDFFILGIRTDCISYEARFDCYRRELQNITNFRDFWLSLTFDHDNAVASQRKYCGQVQVTRATCLDQAMRPCGEDLARYMAVSEMGNLPDTCRSLLRPRSGDKGETGESEMLPGTIDQDRAGKERVPLGEINPHSVGQTTETKKTTGVGVTGGTSSGSKSDGSSDKNGASALSSLLSVLFIALYLIGVGLSVFV</sequence>
<evidence type="ECO:0000313" key="3">
    <source>
        <dbReference type="EMBL" id="RUS76145.1"/>
    </source>
</evidence>
<comment type="caution">
    <text evidence="3">The sequence shown here is derived from an EMBL/GenBank/DDBJ whole genome shotgun (WGS) entry which is preliminary data.</text>
</comment>
<gene>
    <name evidence="3" type="ORF">EGW08_016088</name>
</gene>
<name>A0A3S1B4X3_ELYCH</name>
<dbReference type="AlphaFoldDB" id="A0A3S1B4X3"/>
<reference evidence="3 4" key="1">
    <citation type="submission" date="2019-01" db="EMBL/GenBank/DDBJ databases">
        <title>A draft genome assembly of the solar-powered sea slug Elysia chlorotica.</title>
        <authorList>
            <person name="Cai H."/>
            <person name="Li Q."/>
            <person name="Fang X."/>
            <person name="Li J."/>
            <person name="Curtis N.E."/>
            <person name="Altenburger A."/>
            <person name="Shibata T."/>
            <person name="Feng M."/>
            <person name="Maeda T."/>
            <person name="Schwartz J.A."/>
            <person name="Shigenobu S."/>
            <person name="Lundholm N."/>
            <person name="Nishiyama T."/>
            <person name="Yang H."/>
            <person name="Hasebe M."/>
            <person name="Li S."/>
            <person name="Pierce S.K."/>
            <person name="Wang J."/>
        </authorList>
    </citation>
    <scope>NUCLEOTIDE SEQUENCE [LARGE SCALE GENOMIC DNA]</scope>
    <source>
        <strain evidence="3">EC2010</strain>
        <tissue evidence="3">Whole organism of an adult</tissue>
    </source>
</reference>
<organism evidence="3 4">
    <name type="scientific">Elysia chlorotica</name>
    <name type="common">Eastern emerald elysia</name>
    <name type="synonym">Sea slug</name>
    <dbReference type="NCBI Taxonomy" id="188477"/>
    <lineage>
        <taxon>Eukaryota</taxon>
        <taxon>Metazoa</taxon>
        <taxon>Spiralia</taxon>
        <taxon>Lophotrochozoa</taxon>
        <taxon>Mollusca</taxon>
        <taxon>Gastropoda</taxon>
        <taxon>Heterobranchia</taxon>
        <taxon>Euthyneura</taxon>
        <taxon>Panpulmonata</taxon>
        <taxon>Sacoglossa</taxon>
        <taxon>Placobranchoidea</taxon>
        <taxon>Plakobranchidae</taxon>
        <taxon>Elysia</taxon>
    </lineage>
</organism>
<evidence type="ECO:0000256" key="2">
    <source>
        <dbReference type="SAM" id="Phobius"/>
    </source>
</evidence>
<keyword evidence="2" id="KW-0472">Membrane</keyword>
<evidence type="ECO:0000313" key="4">
    <source>
        <dbReference type="Proteomes" id="UP000271974"/>
    </source>
</evidence>
<accession>A0A3S1B4X3</accession>
<keyword evidence="2" id="KW-1133">Transmembrane helix</keyword>
<evidence type="ECO:0000256" key="1">
    <source>
        <dbReference type="SAM" id="MobiDB-lite"/>
    </source>
</evidence>
<feature type="compositionally biased region" description="Low complexity" evidence="1">
    <location>
        <begin position="241"/>
        <end position="254"/>
    </location>
</feature>
<proteinExistence type="predicted"/>
<protein>
    <submittedName>
        <fullName evidence="3">Uncharacterized protein</fullName>
    </submittedName>
</protein>
<dbReference type="EMBL" id="RQTK01000684">
    <property type="protein sequence ID" value="RUS76145.1"/>
    <property type="molecule type" value="Genomic_DNA"/>
</dbReference>
<dbReference type="OrthoDB" id="6136825at2759"/>
<feature type="region of interest" description="Disordered" evidence="1">
    <location>
        <begin position="202"/>
        <end position="273"/>
    </location>
</feature>
<keyword evidence="4" id="KW-1185">Reference proteome</keyword>
<feature type="compositionally biased region" description="Basic and acidic residues" evidence="1">
    <location>
        <begin position="223"/>
        <end position="233"/>
    </location>
</feature>